<dbReference type="RefSeq" id="WP_145268605.1">
    <property type="nucleotide sequence ID" value="NZ_CP036426.1"/>
</dbReference>
<accession>A0A518GZL5</accession>
<reference evidence="2 3" key="1">
    <citation type="submission" date="2019-02" db="EMBL/GenBank/DDBJ databases">
        <title>Deep-cultivation of Planctomycetes and their phenomic and genomic characterization uncovers novel biology.</title>
        <authorList>
            <person name="Wiegand S."/>
            <person name="Jogler M."/>
            <person name="Boedeker C."/>
            <person name="Pinto D."/>
            <person name="Vollmers J."/>
            <person name="Rivas-Marin E."/>
            <person name="Kohn T."/>
            <person name="Peeters S.H."/>
            <person name="Heuer A."/>
            <person name="Rast P."/>
            <person name="Oberbeckmann S."/>
            <person name="Bunk B."/>
            <person name="Jeske O."/>
            <person name="Meyerdierks A."/>
            <person name="Storesund J.E."/>
            <person name="Kallscheuer N."/>
            <person name="Luecker S."/>
            <person name="Lage O.M."/>
            <person name="Pohl T."/>
            <person name="Merkel B.J."/>
            <person name="Hornburger P."/>
            <person name="Mueller R.-W."/>
            <person name="Bruemmer F."/>
            <person name="Labrenz M."/>
            <person name="Spormann A.M."/>
            <person name="Op den Camp H."/>
            <person name="Overmann J."/>
            <person name="Amann R."/>
            <person name="Jetten M.S.M."/>
            <person name="Mascher T."/>
            <person name="Medema M.H."/>
            <person name="Devos D.P."/>
            <person name="Kaster A.-K."/>
            <person name="Ovreas L."/>
            <person name="Rohde M."/>
            <person name="Galperin M.Y."/>
            <person name="Jogler C."/>
        </authorList>
    </citation>
    <scope>NUCLEOTIDE SEQUENCE [LARGE SCALE GENOMIC DNA]</scope>
    <source>
        <strain evidence="2 3">ElP</strain>
    </source>
</reference>
<dbReference type="NCBIfam" id="TIGR01560">
    <property type="entry name" value="put_DNA_pack"/>
    <property type="match status" value="2"/>
</dbReference>
<sequence>MLQPDGRLTPATPPAEEPVTTAEAKAHLRVEVDDDDTLIAALVVAARRLVEARLARALVSQAWDLTLDGFPRACTQRPGSWERSWSYYGTLTVPLAPLASVSSITYVDAAGEEQTLDPSGYQVVAGSPGLVVPAYGTSWPATRSRPEAVTIRFTAGYGDAADVPQTLKLAVLLLVSHWYEHREAAIDPLIGNGPVDLPYGVGALLAAESWGHYA</sequence>
<protein>
    <submittedName>
        <fullName evidence="2">Phage gp6-like head-tail connector protein</fullName>
    </submittedName>
</protein>
<evidence type="ECO:0000256" key="1">
    <source>
        <dbReference type="SAM" id="MobiDB-lite"/>
    </source>
</evidence>
<gene>
    <name evidence="2" type="ORF">ElP_19030</name>
</gene>
<proteinExistence type="predicted"/>
<dbReference type="Gene3D" id="1.10.3230.30">
    <property type="entry name" value="Phage gp6-like head-tail connector protein"/>
    <property type="match status" value="1"/>
</dbReference>
<dbReference type="Proteomes" id="UP000317835">
    <property type="component" value="Chromosome"/>
</dbReference>
<dbReference type="OrthoDB" id="283099at2"/>
<dbReference type="EMBL" id="CP036426">
    <property type="protein sequence ID" value="QDV34022.1"/>
    <property type="molecule type" value="Genomic_DNA"/>
</dbReference>
<dbReference type="InterPro" id="IPR006450">
    <property type="entry name" value="Phage_HK97_gp6-like"/>
</dbReference>
<dbReference type="NCBIfam" id="TIGR02215">
    <property type="entry name" value="phage_chp_gp8"/>
    <property type="match status" value="2"/>
</dbReference>
<organism evidence="2 3">
    <name type="scientific">Tautonia plasticadhaerens</name>
    <dbReference type="NCBI Taxonomy" id="2527974"/>
    <lineage>
        <taxon>Bacteria</taxon>
        <taxon>Pseudomonadati</taxon>
        <taxon>Planctomycetota</taxon>
        <taxon>Planctomycetia</taxon>
        <taxon>Isosphaerales</taxon>
        <taxon>Isosphaeraceae</taxon>
        <taxon>Tautonia</taxon>
    </lineage>
</organism>
<dbReference type="CDD" id="cd08054">
    <property type="entry name" value="gp6"/>
    <property type="match status" value="1"/>
</dbReference>
<evidence type="ECO:0000313" key="2">
    <source>
        <dbReference type="EMBL" id="QDV34022.1"/>
    </source>
</evidence>
<name>A0A518GZL5_9BACT</name>
<dbReference type="AlphaFoldDB" id="A0A518GZL5"/>
<keyword evidence="3" id="KW-1185">Reference proteome</keyword>
<evidence type="ECO:0000313" key="3">
    <source>
        <dbReference type="Proteomes" id="UP000317835"/>
    </source>
</evidence>
<feature type="region of interest" description="Disordered" evidence="1">
    <location>
        <begin position="1"/>
        <end position="20"/>
    </location>
</feature>
<dbReference type="InterPro" id="IPR011738">
    <property type="entry name" value="Phage_CHP"/>
</dbReference>
<dbReference type="KEGG" id="tpla:ElP_19030"/>